<organism evidence="3 4">
    <name type="scientific">Neobacillus niacini</name>
    <dbReference type="NCBI Taxonomy" id="86668"/>
    <lineage>
        <taxon>Bacteria</taxon>
        <taxon>Bacillati</taxon>
        <taxon>Bacillota</taxon>
        <taxon>Bacilli</taxon>
        <taxon>Bacillales</taxon>
        <taxon>Bacillaceae</taxon>
        <taxon>Neobacillus</taxon>
    </lineage>
</organism>
<dbReference type="PANTHER" id="PTHR40027:SF1">
    <property type="entry name" value="CELL DIVISION PROTEIN DIVIC"/>
    <property type="match status" value="1"/>
</dbReference>
<sequence>MSSVKEKNIAKIQSTYVHQQEVAEIASARKRKLLYRRLSLFLVFAAVMSYLMITSFISQSSTLDKKVAQKRQLEQELTQLKKQQQMLKEDIVKLNDDDYLAKLARKEYFFSENGEIIFNIPEENKGKNNQ</sequence>
<dbReference type="EMBL" id="JACCBX010000021">
    <property type="protein sequence ID" value="NYE09362.1"/>
    <property type="molecule type" value="Genomic_DNA"/>
</dbReference>
<dbReference type="Proteomes" id="UP000548423">
    <property type="component" value="Unassembled WGS sequence"/>
</dbReference>
<proteinExistence type="predicted"/>
<feature type="transmembrane region" description="Helical" evidence="2">
    <location>
        <begin position="38"/>
        <end position="57"/>
    </location>
</feature>
<feature type="coiled-coil region" evidence="1">
    <location>
        <begin position="63"/>
        <end position="97"/>
    </location>
</feature>
<dbReference type="GO" id="GO:0051301">
    <property type="term" value="P:cell division"/>
    <property type="evidence" value="ECO:0007669"/>
    <property type="project" value="UniProtKB-KW"/>
</dbReference>
<evidence type="ECO:0000256" key="2">
    <source>
        <dbReference type="SAM" id="Phobius"/>
    </source>
</evidence>
<evidence type="ECO:0000256" key="1">
    <source>
        <dbReference type="SAM" id="Coils"/>
    </source>
</evidence>
<keyword evidence="2" id="KW-0812">Transmembrane</keyword>
<name>A0A852TKS5_9BACI</name>
<keyword evidence="1" id="KW-0175">Coiled coil</keyword>
<dbReference type="Pfam" id="PF04977">
    <property type="entry name" value="DivIC"/>
    <property type="match status" value="1"/>
</dbReference>
<evidence type="ECO:0000313" key="4">
    <source>
        <dbReference type="Proteomes" id="UP000548423"/>
    </source>
</evidence>
<evidence type="ECO:0000313" key="3">
    <source>
        <dbReference type="EMBL" id="NYE09362.1"/>
    </source>
</evidence>
<reference evidence="4" key="1">
    <citation type="submission" date="2020-07" db="EMBL/GenBank/DDBJ databases">
        <authorList>
            <person name="Partida-Martinez L."/>
            <person name="Huntemann M."/>
            <person name="Clum A."/>
            <person name="Wang J."/>
            <person name="Palaniappan K."/>
            <person name="Ritter S."/>
            <person name="Chen I.-M."/>
            <person name="Stamatis D."/>
            <person name="Reddy T."/>
            <person name="O'Malley R."/>
            <person name="Daum C."/>
            <person name="Shapiro N."/>
            <person name="Ivanova N."/>
            <person name="Kyrpides N."/>
            <person name="Woyke T."/>
        </authorList>
    </citation>
    <scope>NUCLEOTIDE SEQUENCE [LARGE SCALE GENOMIC DNA]</scope>
    <source>
        <strain evidence="4">AT2.8</strain>
    </source>
</reference>
<gene>
    <name evidence="3" type="ORF">F4694_006238</name>
</gene>
<keyword evidence="2" id="KW-1133">Transmembrane helix</keyword>
<comment type="caution">
    <text evidence="3">The sequence shown here is derived from an EMBL/GenBank/DDBJ whole genome shotgun (WGS) entry which is preliminary data.</text>
</comment>
<reference evidence="4" key="2">
    <citation type="submission" date="2020-08" db="EMBL/GenBank/DDBJ databases">
        <title>The Agave Microbiome: Exploring the role of microbial communities in plant adaptations to desert environments.</title>
        <authorList>
            <person name="Partida-Martinez L.P."/>
        </authorList>
    </citation>
    <scope>NUCLEOTIDE SEQUENCE [LARGE SCALE GENOMIC DNA]</scope>
    <source>
        <strain evidence="4">AT2.8</strain>
    </source>
</reference>
<keyword evidence="3" id="KW-0132">Cell division</keyword>
<dbReference type="PANTHER" id="PTHR40027">
    <property type="entry name" value="CELL DIVISION PROTEIN DIVIC"/>
    <property type="match status" value="1"/>
</dbReference>
<dbReference type="InterPro" id="IPR007060">
    <property type="entry name" value="FtsL/DivIC"/>
</dbReference>
<keyword evidence="2" id="KW-0472">Membrane</keyword>
<dbReference type="AlphaFoldDB" id="A0A852TKS5"/>
<dbReference type="InterPro" id="IPR039076">
    <property type="entry name" value="DivIC"/>
</dbReference>
<keyword evidence="3" id="KW-0131">Cell cycle</keyword>
<protein>
    <submittedName>
        <fullName evidence="3">Cell division protein DivIC</fullName>
    </submittedName>
</protein>
<accession>A0A852TKS5</accession>